<gene>
    <name evidence="3" type="ORF">A361_07335</name>
</gene>
<accession>A0A169FIL4</accession>
<evidence type="ECO:0000259" key="2">
    <source>
        <dbReference type="Pfam" id="PF12690"/>
    </source>
</evidence>
<reference evidence="3 4" key="1">
    <citation type="submission" date="2016-04" db="EMBL/GenBank/DDBJ databases">
        <title>Complete genome sequence of Bacillus oceanisediminis strain 2691.</title>
        <authorList>
            <person name="Jeong H."/>
            <person name="Kim H.J."/>
            <person name="Lee D.-W."/>
        </authorList>
    </citation>
    <scope>NUCLEOTIDE SEQUENCE [LARGE SCALE GENOMIC DNA]</scope>
    <source>
        <strain evidence="3 4">2691</strain>
    </source>
</reference>
<dbReference type="Gene3D" id="2.60.40.2360">
    <property type="entry name" value="Intracellular proteinase inhibitor BsuPI"/>
    <property type="match status" value="1"/>
</dbReference>
<dbReference type="Proteomes" id="UP000077856">
    <property type="component" value="Chromosome"/>
</dbReference>
<feature type="domain" description="Intracellular proteinase inhibitor BsuPI" evidence="2">
    <location>
        <begin position="36"/>
        <end position="132"/>
    </location>
</feature>
<dbReference type="eggNOG" id="ENOG5031QTN">
    <property type="taxonomic scope" value="Bacteria"/>
</dbReference>
<dbReference type="STRING" id="1196031.A361_07335"/>
<dbReference type="EMBL" id="CP015506">
    <property type="protein sequence ID" value="AND38935.1"/>
    <property type="molecule type" value="Genomic_DNA"/>
</dbReference>
<sequence length="251" mass="28608">MLRLLTAAALIIFTMPLQSFEASKKEMPFDFKVMPQAGTETMEIELLLRNTANYPLSFEFRTSQFYEVNILNQNGEMVYSSSEGKAFLQAIQTIAVKPDEFKVWKEQWDYRHNGKRVKEGEYIVKARLLASNLNGKELETKAESEASVYIPGQNPAFRHVKVTGENGLYSVSIEGRPKNGKLWYTVEDGHNELLPEKGVSALSNNWENYNIKVSIPADKLPENGSVILHLYEKSHNDGHIINPFPVILERR</sequence>
<dbReference type="KEGG" id="bon:A361_07335"/>
<dbReference type="InterPro" id="IPR020481">
    <property type="entry name" value="Intracell_prot_inh_BsuPI"/>
</dbReference>
<keyword evidence="1" id="KW-0732">Signal</keyword>
<feature type="signal peptide" evidence="1">
    <location>
        <begin position="1"/>
        <end position="19"/>
    </location>
</feature>
<protein>
    <recommendedName>
        <fullName evidence="2">Intracellular proteinase inhibitor BsuPI domain-containing protein</fullName>
    </recommendedName>
</protein>
<evidence type="ECO:0000313" key="3">
    <source>
        <dbReference type="EMBL" id="AND38935.1"/>
    </source>
</evidence>
<evidence type="ECO:0000313" key="4">
    <source>
        <dbReference type="Proteomes" id="UP000077856"/>
    </source>
</evidence>
<dbReference type="AlphaFoldDB" id="A0A169FIL4"/>
<dbReference type="InterPro" id="IPR038144">
    <property type="entry name" value="IPI"/>
</dbReference>
<dbReference type="RefSeq" id="WP_009331257.1">
    <property type="nucleotide sequence ID" value="NZ_CP015506.1"/>
</dbReference>
<feature type="chain" id="PRO_5038573806" description="Intracellular proteinase inhibitor BsuPI domain-containing protein" evidence="1">
    <location>
        <begin position="20"/>
        <end position="251"/>
    </location>
</feature>
<name>A0A169FIL4_9BACI</name>
<dbReference type="Pfam" id="PF12690">
    <property type="entry name" value="BsuPI"/>
    <property type="match status" value="1"/>
</dbReference>
<proteinExistence type="predicted"/>
<organism evidence="3 4">
    <name type="scientific">Cytobacillus oceanisediminis 2691</name>
    <dbReference type="NCBI Taxonomy" id="1196031"/>
    <lineage>
        <taxon>Bacteria</taxon>
        <taxon>Bacillati</taxon>
        <taxon>Bacillota</taxon>
        <taxon>Bacilli</taxon>
        <taxon>Bacillales</taxon>
        <taxon>Bacillaceae</taxon>
        <taxon>Cytobacillus</taxon>
    </lineage>
</organism>
<evidence type="ECO:0000256" key="1">
    <source>
        <dbReference type="SAM" id="SignalP"/>
    </source>
</evidence>